<organism evidence="14 15">
    <name type="scientific">Alkalihalobacillus trypoxylicola</name>
    <dbReference type="NCBI Taxonomy" id="519424"/>
    <lineage>
        <taxon>Bacteria</taxon>
        <taxon>Bacillati</taxon>
        <taxon>Bacillota</taxon>
        <taxon>Bacilli</taxon>
        <taxon>Bacillales</taxon>
        <taxon>Bacillaceae</taxon>
        <taxon>Alkalihalobacillus</taxon>
    </lineage>
</organism>
<dbReference type="AlphaFoldDB" id="A0A162E5N5"/>
<keyword evidence="8" id="KW-0274">FAD</keyword>
<evidence type="ECO:0000256" key="9">
    <source>
        <dbReference type="ARBA" id="ARBA00023002"/>
    </source>
</evidence>
<dbReference type="RefSeq" id="WP_061948178.1">
    <property type="nucleotide sequence ID" value="NZ_LTAO01000012.1"/>
</dbReference>
<evidence type="ECO:0000256" key="11">
    <source>
        <dbReference type="SAM" id="Phobius"/>
    </source>
</evidence>
<evidence type="ECO:0000256" key="7">
    <source>
        <dbReference type="ARBA" id="ARBA00022798"/>
    </source>
</evidence>
<name>A0A162E5N5_9BACI</name>
<keyword evidence="6" id="KW-0285">Flavoprotein</keyword>
<comment type="similarity">
    <text evidence="3">Belongs to the FAD-dependent glycerol-3-phosphate dehydrogenase family.</text>
</comment>
<evidence type="ECO:0000256" key="6">
    <source>
        <dbReference type="ARBA" id="ARBA00022630"/>
    </source>
</evidence>
<protein>
    <recommendedName>
        <fullName evidence="5">Aerobic glycerol-3-phosphate dehydrogenase</fullName>
        <ecNumber evidence="4">1.1.5.3</ecNumber>
    </recommendedName>
</protein>
<dbReference type="InterPro" id="IPR036188">
    <property type="entry name" value="FAD/NAD-bd_sf"/>
</dbReference>
<dbReference type="OrthoDB" id="2814374at2"/>
<evidence type="ECO:0000256" key="3">
    <source>
        <dbReference type="ARBA" id="ARBA00007330"/>
    </source>
</evidence>
<proteinExistence type="inferred from homology"/>
<dbReference type="PANTHER" id="PTHR11985">
    <property type="entry name" value="GLYCEROL-3-PHOSPHATE DEHYDROGENASE"/>
    <property type="match status" value="1"/>
</dbReference>
<comment type="cofactor">
    <cofactor evidence="1">
        <name>FAD</name>
        <dbReference type="ChEBI" id="CHEBI:57692"/>
    </cofactor>
</comment>
<comment type="caution">
    <text evidence="14">The sequence shown here is derived from an EMBL/GenBank/DDBJ whole genome shotgun (WGS) entry which is preliminary data.</text>
</comment>
<evidence type="ECO:0000256" key="4">
    <source>
        <dbReference type="ARBA" id="ARBA00013029"/>
    </source>
</evidence>
<dbReference type="Gene3D" id="1.10.8.870">
    <property type="entry name" value="Alpha-glycerophosphate oxidase, cap domain"/>
    <property type="match status" value="1"/>
</dbReference>
<evidence type="ECO:0000256" key="5">
    <source>
        <dbReference type="ARBA" id="ARBA00017956"/>
    </source>
</evidence>
<dbReference type="PANTHER" id="PTHR11985:SF35">
    <property type="entry name" value="ANAEROBIC GLYCEROL-3-PHOSPHATE DEHYDROGENASE SUBUNIT A"/>
    <property type="match status" value="1"/>
</dbReference>
<accession>A0A162E5N5</accession>
<evidence type="ECO:0000256" key="1">
    <source>
        <dbReference type="ARBA" id="ARBA00001974"/>
    </source>
</evidence>
<evidence type="ECO:0000259" key="12">
    <source>
        <dbReference type="Pfam" id="PF01266"/>
    </source>
</evidence>
<dbReference type="InterPro" id="IPR006076">
    <property type="entry name" value="FAD-dep_OxRdtase"/>
</dbReference>
<dbReference type="UniPathway" id="UPA00618">
    <property type="reaction ID" value="UER00674"/>
</dbReference>
<keyword evidence="11" id="KW-0812">Transmembrane</keyword>
<sequence>MNHSFSSENRENMKNEMKTGVIDLLIIGGGIAGAGILLDAQVRGVSSVILEMNDFASGASGHSTKLCHGGFRHTKQFDMKRSAELAKERAIIHENAPHLTRPEPMLIPIYKEGPFDRWKTSIGLKMFDHLTDVKKRDRGEMLSKKQTLKIEPSLNGDRLKGSGLYIEYRMEDARLTLEIIKEAVKRGAKALNYMKVESFIYENGVAIGVIAVDLTSGEAIKLYAKKIVNATGAWLDRLREQDRSLNDTKLKLVKGLHLVFDSSVFSLKYGVYFKSKMDDKMICAVPYHNKIYVGMSETDIEDVSDVASYSESERDYLLENLGHFFPQLNLEKEDIISYWTGVRTFVQKSTKSKNDEYSNHEIIISDSKIISVMLGTLTAYRITASKVVDGICEQLKITNPSETESITLSGGHVGGSDLFSNYVKKMTKAGKELELSEQKINQLVERYGSNIGNIFAKMRTNKRHAKRWDLPSDLYAEIRYGIEEEMVMSPLDFFSRRTSYLYFEPHYVKENYKMVLHYFSDYFHWSPERLQIETNRMEEALASS</sequence>
<feature type="transmembrane region" description="Helical" evidence="11">
    <location>
        <begin position="21"/>
        <end position="38"/>
    </location>
</feature>
<keyword evidence="15" id="KW-1185">Reference proteome</keyword>
<dbReference type="PRINTS" id="PR01001">
    <property type="entry name" value="FADG3PDH"/>
</dbReference>
<keyword evidence="11" id="KW-0472">Membrane</keyword>
<dbReference type="GO" id="GO:0046168">
    <property type="term" value="P:glycerol-3-phosphate catabolic process"/>
    <property type="evidence" value="ECO:0007669"/>
    <property type="project" value="TreeGrafter"/>
</dbReference>
<dbReference type="Pfam" id="PF01266">
    <property type="entry name" value="DAO"/>
    <property type="match status" value="1"/>
</dbReference>
<dbReference type="InterPro" id="IPR000447">
    <property type="entry name" value="G3P_DH_FAD-dep"/>
</dbReference>
<gene>
    <name evidence="14" type="ORF">AZF04_03175</name>
</gene>
<dbReference type="STRING" id="519424.AZF04_03175"/>
<dbReference type="EMBL" id="LTAO01000012">
    <property type="protein sequence ID" value="KYG31796.1"/>
    <property type="molecule type" value="Genomic_DNA"/>
</dbReference>
<keyword evidence="7" id="KW-0319">Glycerol metabolism</keyword>
<dbReference type="Pfam" id="PF16901">
    <property type="entry name" value="DAO_C"/>
    <property type="match status" value="1"/>
</dbReference>
<dbReference type="Proteomes" id="UP000075806">
    <property type="component" value="Unassembled WGS sequence"/>
</dbReference>
<dbReference type="EC" id="1.1.5.3" evidence="4"/>
<dbReference type="InterPro" id="IPR038299">
    <property type="entry name" value="DAO_C_sf"/>
</dbReference>
<feature type="domain" description="FAD dependent oxidoreductase" evidence="12">
    <location>
        <begin position="23"/>
        <end position="345"/>
    </location>
</feature>
<dbReference type="GO" id="GO:0004368">
    <property type="term" value="F:glycerol-3-phosphate dehydrogenase (quinone) activity"/>
    <property type="evidence" value="ECO:0007669"/>
    <property type="project" value="UniProtKB-EC"/>
</dbReference>
<dbReference type="GO" id="GO:0019563">
    <property type="term" value="P:glycerol catabolic process"/>
    <property type="evidence" value="ECO:0007669"/>
    <property type="project" value="UniProtKB-UniPathway"/>
</dbReference>
<keyword evidence="9" id="KW-0560">Oxidoreductase</keyword>
<evidence type="ECO:0000256" key="2">
    <source>
        <dbReference type="ARBA" id="ARBA00004977"/>
    </source>
</evidence>
<evidence type="ECO:0000256" key="10">
    <source>
        <dbReference type="ARBA" id="ARBA00049055"/>
    </source>
</evidence>
<keyword evidence="11" id="KW-1133">Transmembrane helix</keyword>
<evidence type="ECO:0000313" key="15">
    <source>
        <dbReference type="Proteomes" id="UP000075806"/>
    </source>
</evidence>
<comment type="catalytic activity">
    <reaction evidence="10">
        <text>a quinone + sn-glycerol 3-phosphate = dihydroxyacetone phosphate + a quinol</text>
        <dbReference type="Rhea" id="RHEA:18977"/>
        <dbReference type="ChEBI" id="CHEBI:24646"/>
        <dbReference type="ChEBI" id="CHEBI:57597"/>
        <dbReference type="ChEBI" id="CHEBI:57642"/>
        <dbReference type="ChEBI" id="CHEBI:132124"/>
        <dbReference type="EC" id="1.1.5.3"/>
    </reaction>
</comment>
<evidence type="ECO:0000259" key="13">
    <source>
        <dbReference type="Pfam" id="PF16901"/>
    </source>
</evidence>
<dbReference type="Gene3D" id="3.50.50.60">
    <property type="entry name" value="FAD/NAD(P)-binding domain"/>
    <property type="match status" value="1"/>
</dbReference>
<evidence type="ECO:0000256" key="8">
    <source>
        <dbReference type="ARBA" id="ARBA00022827"/>
    </source>
</evidence>
<dbReference type="Gene3D" id="3.30.9.10">
    <property type="entry name" value="D-Amino Acid Oxidase, subunit A, domain 2"/>
    <property type="match status" value="1"/>
</dbReference>
<feature type="domain" description="Alpha-glycerophosphate oxidase C-terminal" evidence="13">
    <location>
        <begin position="401"/>
        <end position="529"/>
    </location>
</feature>
<comment type="pathway">
    <text evidence="2">Polyol metabolism; glycerol degradation via glycerol kinase pathway; glycerone phosphate from sn-glycerol 3-phosphate (aerobic route): step 1/1.</text>
</comment>
<dbReference type="SUPFAM" id="SSF51905">
    <property type="entry name" value="FAD/NAD(P)-binding domain"/>
    <property type="match status" value="1"/>
</dbReference>
<dbReference type="InterPro" id="IPR031656">
    <property type="entry name" value="DAO_C"/>
</dbReference>
<reference evidence="14" key="1">
    <citation type="submission" date="2016-02" db="EMBL/GenBank/DDBJ databases">
        <title>Genome sequence of Bacillus trypoxylicola KCTC 13244(T).</title>
        <authorList>
            <person name="Jeong H."/>
            <person name="Park S.-H."/>
            <person name="Choi S.-K."/>
        </authorList>
    </citation>
    <scope>NUCLEOTIDE SEQUENCE [LARGE SCALE GENOMIC DNA]</scope>
    <source>
        <strain evidence="14">KCTC 13244</strain>
    </source>
</reference>
<evidence type="ECO:0000313" key="14">
    <source>
        <dbReference type="EMBL" id="KYG31796.1"/>
    </source>
</evidence>